<evidence type="ECO:0000259" key="2">
    <source>
        <dbReference type="SMART" id="SM00912"/>
    </source>
</evidence>
<dbReference type="InterPro" id="IPR008638">
    <property type="entry name" value="FhaB/CdiA-like_TPS"/>
</dbReference>
<dbReference type="AlphaFoldDB" id="A0A7X0JS03"/>
<dbReference type="Pfam" id="PF05860">
    <property type="entry name" value="TPS"/>
    <property type="match status" value="1"/>
</dbReference>
<dbReference type="Proteomes" id="UP000528457">
    <property type="component" value="Unassembled WGS sequence"/>
</dbReference>
<keyword evidence="4" id="KW-1185">Reference proteome</keyword>
<reference evidence="3 4" key="1">
    <citation type="submission" date="2020-08" db="EMBL/GenBank/DDBJ databases">
        <title>Genomic Encyclopedia of Type Strains, Phase IV (KMG-IV): sequencing the most valuable type-strain genomes for metagenomic binning, comparative biology and taxonomic classification.</title>
        <authorList>
            <person name="Goeker M."/>
        </authorList>
    </citation>
    <scope>NUCLEOTIDE SEQUENCE [LARGE SCALE GENOMIC DNA]</scope>
    <source>
        <strain evidence="3 4">DSM 22368</strain>
    </source>
</reference>
<dbReference type="NCBIfam" id="TIGR01731">
    <property type="entry name" value="fil_hemag_20aa"/>
    <property type="match status" value="2"/>
</dbReference>
<gene>
    <name evidence="3" type="ORF">HNR48_001370</name>
</gene>
<dbReference type="InterPro" id="IPR011050">
    <property type="entry name" value="Pectin_lyase_fold/virulence"/>
</dbReference>
<accession>A0A7X0JS03</accession>
<name>A0A7X0JS03_9GAMM</name>
<dbReference type="EMBL" id="JACHHT010000001">
    <property type="protein sequence ID" value="MBB6521092.1"/>
    <property type="molecule type" value="Genomic_DNA"/>
</dbReference>
<feature type="domain" description="Filamentous haemagglutinin FhaB/tRNA nuclease CdiA-like TPS" evidence="2">
    <location>
        <begin position="25"/>
        <end position="148"/>
    </location>
</feature>
<dbReference type="Gene3D" id="2.160.20.10">
    <property type="entry name" value="Single-stranded right-handed beta-helix, Pectin lyase-like"/>
    <property type="match status" value="1"/>
</dbReference>
<comment type="caution">
    <text evidence="3">The sequence shown here is derived from an EMBL/GenBank/DDBJ whole genome shotgun (WGS) entry which is preliminary data.</text>
</comment>
<evidence type="ECO:0000313" key="4">
    <source>
        <dbReference type="Proteomes" id="UP000528457"/>
    </source>
</evidence>
<dbReference type="RefSeq" id="WP_166849473.1">
    <property type="nucleotide sequence ID" value="NZ_JAAONY010000001.1"/>
</dbReference>
<feature type="signal peptide" evidence="1">
    <location>
        <begin position="1"/>
        <end position="25"/>
    </location>
</feature>
<dbReference type="InterPro" id="IPR012334">
    <property type="entry name" value="Pectin_lyas_fold"/>
</dbReference>
<dbReference type="InterPro" id="IPR010069">
    <property type="entry name" value="CdiA_FHA1_rpt"/>
</dbReference>
<keyword evidence="1" id="KW-0732">Signal</keyword>
<dbReference type="SMART" id="SM00912">
    <property type="entry name" value="Haemagg_act"/>
    <property type="match status" value="1"/>
</dbReference>
<dbReference type="SUPFAM" id="SSF51126">
    <property type="entry name" value="Pectin lyase-like"/>
    <property type="match status" value="1"/>
</dbReference>
<evidence type="ECO:0000256" key="1">
    <source>
        <dbReference type="SAM" id="SignalP"/>
    </source>
</evidence>
<sequence length="680" mass="72181">MSAKYLHLKPIFRVASKFFFCSCFSATTLSANTVVPDGSTETSVRQHNGITEIQIAPANDDRTSYNRYTRFDVSRDGVALNNRDVAARTIVNEVTGGKLSTIAGQIEVLGTRAHLVIANTNGISVDGVSFINTADTILTTGVVSSVERQLGPGLSQLNTLLDTNAGTIVIGEGGLSGAMSSLDLIAQSIEINGVIHNIGVGRRNQVRLFAGESLTELDSSLSPSNPTRSVALVQQKKESHEGILIRMSDQGSIDSGSILIGVNAKGAGVKLAGNLIARSGNFLLSADGAIRSTASIRSAGRIALKSSDDIHFESNLDSEQAEVSAGNGISIETPGKFSSEGVLISASIDERTLPALDFGPYVDPATLPSIDIQAGEGMEFTSLDGDHLSILFAANGAIKLQSPGDIVNRNGRMISNGAINIQTSGKFQNLLSYTEFDGRGEIQHTESQGSRRWYTLFLKREKRRETWADFGKMLIEGELPTLVADGNLSINAGHIDNIGGDFISNGGDINLVANTIHNEAIALGELRFNSRCVISCDQHGSSSVQLYGGGIKAANDSHLNARESFYNLGGTVFSVANTQITTPSLRNEAITIPNVFQRPKGLAGFFSHRTGRVFRQDQGGALIANMGRLVINSDADVSLVGGLLQGGDDEEMPENITIVRERLTQSPVTGESIGIFGKGL</sequence>
<proteinExistence type="predicted"/>
<feature type="chain" id="PRO_5031249764" evidence="1">
    <location>
        <begin position="26"/>
        <end position="680"/>
    </location>
</feature>
<protein>
    <submittedName>
        <fullName evidence="3">Filamentous hemagglutinin family protein</fullName>
    </submittedName>
</protein>
<dbReference type="InParanoid" id="A0A7X0JS03"/>
<organism evidence="3 4">
    <name type="scientific">Pseudoteredinibacter isoporae</name>
    <dbReference type="NCBI Taxonomy" id="570281"/>
    <lineage>
        <taxon>Bacteria</taxon>
        <taxon>Pseudomonadati</taxon>
        <taxon>Pseudomonadota</taxon>
        <taxon>Gammaproteobacteria</taxon>
        <taxon>Cellvibrionales</taxon>
        <taxon>Cellvibrionaceae</taxon>
        <taxon>Pseudoteredinibacter</taxon>
    </lineage>
</organism>
<evidence type="ECO:0000313" key="3">
    <source>
        <dbReference type="EMBL" id="MBB6521092.1"/>
    </source>
</evidence>
<dbReference type="NCBIfam" id="TIGR01901">
    <property type="entry name" value="adhes_NPXG"/>
    <property type="match status" value="1"/>
</dbReference>